<name>A0A9Q0SPC6_SALVM</name>
<reference evidence="1" key="1">
    <citation type="submission" date="2022-11" db="EMBL/GenBank/DDBJ databases">
        <authorList>
            <person name="Hyden B.L."/>
            <person name="Feng K."/>
            <person name="Yates T."/>
            <person name="Jawdy S."/>
            <person name="Smart L.B."/>
            <person name="Muchero W."/>
        </authorList>
    </citation>
    <scope>NUCLEOTIDE SEQUENCE</scope>
    <source>
        <tissue evidence="1">Shoot tip</tissue>
    </source>
</reference>
<comment type="caution">
    <text evidence="1">The sequence shown here is derived from an EMBL/GenBank/DDBJ whole genome shotgun (WGS) entry which is preliminary data.</text>
</comment>
<evidence type="ECO:0008006" key="3">
    <source>
        <dbReference type="Google" id="ProtNLM"/>
    </source>
</evidence>
<reference evidence="1" key="2">
    <citation type="journal article" date="2023" name="Int. J. Mol. Sci.">
        <title>De Novo Assembly and Annotation of 11 Diverse Shrub Willow (Salix) Genomes Reveals Novel Gene Organization in Sex-Linked Regions.</title>
        <authorList>
            <person name="Hyden B."/>
            <person name="Feng K."/>
            <person name="Yates T.B."/>
            <person name="Jawdy S."/>
            <person name="Cereghino C."/>
            <person name="Smart L.B."/>
            <person name="Muchero W."/>
        </authorList>
    </citation>
    <scope>NUCLEOTIDE SEQUENCE [LARGE SCALE GENOMIC DNA]</scope>
    <source>
        <tissue evidence="1">Shoot tip</tissue>
    </source>
</reference>
<dbReference type="EMBL" id="JAPFFL010000013">
    <property type="protein sequence ID" value="KAJ6684185.1"/>
    <property type="molecule type" value="Genomic_DNA"/>
</dbReference>
<dbReference type="OrthoDB" id="691369at2759"/>
<dbReference type="Proteomes" id="UP001151529">
    <property type="component" value="Chromosome 17"/>
</dbReference>
<protein>
    <recommendedName>
        <fullName evidence="3">Pentatricopeptide repeat-containing protein</fullName>
    </recommendedName>
</protein>
<accession>A0A9Q0SPC6</accession>
<organism evidence="1 2">
    <name type="scientific">Salix viminalis</name>
    <name type="common">Common osier</name>
    <name type="synonym">Basket willow</name>
    <dbReference type="NCBI Taxonomy" id="40686"/>
    <lineage>
        <taxon>Eukaryota</taxon>
        <taxon>Viridiplantae</taxon>
        <taxon>Streptophyta</taxon>
        <taxon>Embryophyta</taxon>
        <taxon>Tracheophyta</taxon>
        <taxon>Spermatophyta</taxon>
        <taxon>Magnoliopsida</taxon>
        <taxon>eudicotyledons</taxon>
        <taxon>Gunneridae</taxon>
        <taxon>Pentapetalae</taxon>
        <taxon>rosids</taxon>
        <taxon>fabids</taxon>
        <taxon>Malpighiales</taxon>
        <taxon>Salicaceae</taxon>
        <taxon>Saliceae</taxon>
        <taxon>Salix</taxon>
    </lineage>
</organism>
<sequence length="106" mass="12198">MAIGYSKNGFLREALLVYVEMLWNCMEPEFGRIDDALVVVKNMPMRPKVVAYGDRCSTHAASIVRSLLQRLLQSWLFEIEPYNPRELCDALKHLCKCRDVGLCKYG</sequence>
<proteinExistence type="predicted"/>
<evidence type="ECO:0000313" key="1">
    <source>
        <dbReference type="EMBL" id="KAJ6684185.1"/>
    </source>
</evidence>
<dbReference type="AlphaFoldDB" id="A0A9Q0SPC6"/>
<gene>
    <name evidence="1" type="ORF">OIU85_007836</name>
</gene>
<keyword evidence="2" id="KW-1185">Reference proteome</keyword>
<evidence type="ECO:0000313" key="2">
    <source>
        <dbReference type="Proteomes" id="UP001151529"/>
    </source>
</evidence>